<protein>
    <submittedName>
        <fullName evidence="2">Uncharacterized protein</fullName>
    </submittedName>
</protein>
<dbReference type="PANTHER" id="PTHR48478">
    <property type="entry name" value="LECTIN-LIKE"/>
    <property type="match status" value="1"/>
</dbReference>
<feature type="transmembrane region" description="Helical" evidence="1">
    <location>
        <begin position="169"/>
        <end position="190"/>
    </location>
</feature>
<evidence type="ECO:0000313" key="3">
    <source>
        <dbReference type="Proteomes" id="UP000306102"/>
    </source>
</evidence>
<feature type="transmembrane region" description="Helical" evidence="1">
    <location>
        <begin position="196"/>
        <end position="215"/>
    </location>
</feature>
<dbReference type="Proteomes" id="UP000306102">
    <property type="component" value="Unassembled WGS sequence"/>
</dbReference>
<dbReference type="Pfam" id="PF14299">
    <property type="entry name" value="PP2"/>
    <property type="match status" value="1"/>
</dbReference>
<keyword evidence="3" id="KW-1185">Reference proteome</keyword>
<dbReference type="PANTHER" id="PTHR48478:SF1">
    <property type="entry name" value="LECTIN-LIKE"/>
    <property type="match status" value="1"/>
</dbReference>
<reference evidence="2 3" key="1">
    <citation type="journal article" date="2018" name="Proc. Natl. Acad. Sci. U.S.A.">
        <title>Draft genome sequence of Camellia sinensis var. sinensis provides insights into the evolution of the tea genome and tea quality.</title>
        <authorList>
            <person name="Wei C."/>
            <person name="Yang H."/>
            <person name="Wang S."/>
            <person name="Zhao J."/>
            <person name="Liu C."/>
            <person name="Gao L."/>
            <person name="Xia E."/>
            <person name="Lu Y."/>
            <person name="Tai Y."/>
            <person name="She G."/>
            <person name="Sun J."/>
            <person name="Cao H."/>
            <person name="Tong W."/>
            <person name="Gao Q."/>
            <person name="Li Y."/>
            <person name="Deng W."/>
            <person name="Jiang X."/>
            <person name="Wang W."/>
            <person name="Chen Q."/>
            <person name="Zhang S."/>
            <person name="Li H."/>
            <person name="Wu J."/>
            <person name="Wang P."/>
            <person name="Li P."/>
            <person name="Shi C."/>
            <person name="Zheng F."/>
            <person name="Jian J."/>
            <person name="Huang B."/>
            <person name="Shan D."/>
            <person name="Shi M."/>
            <person name="Fang C."/>
            <person name="Yue Y."/>
            <person name="Li F."/>
            <person name="Li D."/>
            <person name="Wei S."/>
            <person name="Han B."/>
            <person name="Jiang C."/>
            <person name="Yin Y."/>
            <person name="Xia T."/>
            <person name="Zhang Z."/>
            <person name="Bennetzen J.L."/>
            <person name="Zhao S."/>
            <person name="Wan X."/>
        </authorList>
    </citation>
    <scope>NUCLEOTIDE SEQUENCE [LARGE SCALE GENOMIC DNA]</scope>
    <source>
        <strain evidence="3">cv. Shuchazao</strain>
        <tissue evidence="2">Leaf</tissue>
    </source>
</reference>
<sequence>MDHGSGYSNPHWRAVDSPLIKKDPFNVPARGLNIVWGNDSRYWQWNKIKEEERKIQAEEVAVLLQVNWLEVTGKIDLNNSFVANQAYTIYYVIKFRADAFGWHSAPIKFKVRVNGEETGHETRVLESYRVKHDEWHEVPGGDFVVPTKAEGNVEFGMFETDSDWWKGSMVIAVAAAVICSALVCCSFFKAVDGFGFGWLLLVAAASGWQMCCLLVSDAAARIWLI</sequence>
<evidence type="ECO:0000256" key="1">
    <source>
        <dbReference type="SAM" id="Phobius"/>
    </source>
</evidence>
<dbReference type="GO" id="GO:0030246">
    <property type="term" value="F:carbohydrate binding"/>
    <property type="evidence" value="ECO:0007669"/>
    <property type="project" value="InterPro"/>
</dbReference>
<dbReference type="InterPro" id="IPR025886">
    <property type="entry name" value="PP2-like"/>
</dbReference>
<dbReference type="InterPro" id="IPR052147">
    <property type="entry name" value="PP2-like/Lectin"/>
</dbReference>
<gene>
    <name evidence="2" type="ORF">TEA_020789</name>
</gene>
<organism evidence="2 3">
    <name type="scientific">Camellia sinensis var. sinensis</name>
    <name type="common">China tea</name>
    <dbReference type="NCBI Taxonomy" id="542762"/>
    <lineage>
        <taxon>Eukaryota</taxon>
        <taxon>Viridiplantae</taxon>
        <taxon>Streptophyta</taxon>
        <taxon>Embryophyta</taxon>
        <taxon>Tracheophyta</taxon>
        <taxon>Spermatophyta</taxon>
        <taxon>Magnoliopsida</taxon>
        <taxon>eudicotyledons</taxon>
        <taxon>Gunneridae</taxon>
        <taxon>Pentapetalae</taxon>
        <taxon>asterids</taxon>
        <taxon>Ericales</taxon>
        <taxon>Theaceae</taxon>
        <taxon>Camellia</taxon>
    </lineage>
</organism>
<name>A0A4S4DFN8_CAMSN</name>
<keyword evidence="1" id="KW-0472">Membrane</keyword>
<evidence type="ECO:0000313" key="2">
    <source>
        <dbReference type="EMBL" id="THG01533.1"/>
    </source>
</evidence>
<dbReference type="AlphaFoldDB" id="A0A4S4DFN8"/>
<accession>A0A4S4DFN8</accession>
<proteinExistence type="predicted"/>
<keyword evidence="1" id="KW-0812">Transmembrane</keyword>
<comment type="caution">
    <text evidence="2">The sequence shown here is derived from an EMBL/GenBank/DDBJ whole genome shotgun (WGS) entry which is preliminary data.</text>
</comment>
<keyword evidence="1" id="KW-1133">Transmembrane helix</keyword>
<dbReference type="EMBL" id="SDRB02011402">
    <property type="protein sequence ID" value="THG01533.1"/>
    <property type="molecule type" value="Genomic_DNA"/>
</dbReference>